<evidence type="ECO:0000313" key="4">
    <source>
        <dbReference type="Proteomes" id="UP000777438"/>
    </source>
</evidence>
<evidence type="ECO:0000256" key="1">
    <source>
        <dbReference type="SAM" id="Coils"/>
    </source>
</evidence>
<reference evidence="3 4" key="1">
    <citation type="journal article" date="2021" name="Nat. Commun.">
        <title>Genetic determinants of endophytism in the Arabidopsis root mycobiome.</title>
        <authorList>
            <person name="Mesny F."/>
            <person name="Miyauchi S."/>
            <person name="Thiergart T."/>
            <person name="Pickel B."/>
            <person name="Atanasova L."/>
            <person name="Karlsson M."/>
            <person name="Huettel B."/>
            <person name="Barry K.W."/>
            <person name="Haridas S."/>
            <person name="Chen C."/>
            <person name="Bauer D."/>
            <person name="Andreopoulos W."/>
            <person name="Pangilinan J."/>
            <person name="LaButti K."/>
            <person name="Riley R."/>
            <person name="Lipzen A."/>
            <person name="Clum A."/>
            <person name="Drula E."/>
            <person name="Henrissat B."/>
            <person name="Kohler A."/>
            <person name="Grigoriev I.V."/>
            <person name="Martin F.M."/>
            <person name="Hacquard S."/>
        </authorList>
    </citation>
    <scope>NUCLEOTIDE SEQUENCE [LARGE SCALE GENOMIC DNA]</scope>
    <source>
        <strain evidence="3 4">MPI-CAGE-CH-0241</strain>
    </source>
</reference>
<protein>
    <submittedName>
        <fullName evidence="3">Uncharacterized protein</fullName>
    </submittedName>
</protein>
<comment type="caution">
    <text evidence="3">The sequence shown here is derived from an EMBL/GenBank/DDBJ whole genome shotgun (WGS) entry which is preliminary data.</text>
</comment>
<feature type="compositionally biased region" description="Polar residues" evidence="2">
    <location>
        <begin position="263"/>
        <end position="285"/>
    </location>
</feature>
<sequence>MDNTFTQDWLDNTLMELEEQPIAATDDTYPLIFEQEPKQDTQVSGEGKVQGQDGGSGLDVLHAMLKWVVENQIKLSQQMTELQNELKKQETVMSERTKMISLESLGIGEQDGRTNGSGYLVCATPLAPWVSHDNSPTQIMNTLDKQLPPLPKPLRPRRPDHASPNDLLQADEVTSSYLGTLKRQNEELRRANQRLAQQIQHLTIENSRLQEKQAHAEKESQHYQEVTVLQKKALKDVMSYMFITATECNTQVRQKRDEWEQELGSNGRTSFVQPSFASNTEPQFI</sequence>
<gene>
    <name evidence="3" type="ORF">B0T10DRAFT_551396</name>
</gene>
<evidence type="ECO:0000313" key="3">
    <source>
        <dbReference type="EMBL" id="KAH6881117.1"/>
    </source>
</evidence>
<keyword evidence="1" id="KW-0175">Coiled coil</keyword>
<feature type="coiled-coil region" evidence="1">
    <location>
        <begin position="178"/>
        <end position="219"/>
    </location>
</feature>
<accession>A0A9P8VYZ7</accession>
<feature type="region of interest" description="Disordered" evidence="2">
    <location>
        <begin position="261"/>
        <end position="285"/>
    </location>
</feature>
<dbReference type="EMBL" id="JAGPYM010000024">
    <property type="protein sequence ID" value="KAH6881117.1"/>
    <property type="molecule type" value="Genomic_DNA"/>
</dbReference>
<organism evidence="3 4">
    <name type="scientific">Thelonectria olida</name>
    <dbReference type="NCBI Taxonomy" id="1576542"/>
    <lineage>
        <taxon>Eukaryota</taxon>
        <taxon>Fungi</taxon>
        <taxon>Dikarya</taxon>
        <taxon>Ascomycota</taxon>
        <taxon>Pezizomycotina</taxon>
        <taxon>Sordariomycetes</taxon>
        <taxon>Hypocreomycetidae</taxon>
        <taxon>Hypocreales</taxon>
        <taxon>Nectriaceae</taxon>
        <taxon>Thelonectria</taxon>
    </lineage>
</organism>
<proteinExistence type="predicted"/>
<feature type="region of interest" description="Disordered" evidence="2">
    <location>
        <begin position="145"/>
        <end position="166"/>
    </location>
</feature>
<dbReference type="Proteomes" id="UP000777438">
    <property type="component" value="Unassembled WGS sequence"/>
</dbReference>
<evidence type="ECO:0000256" key="2">
    <source>
        <dbReference type="SAM" id="MobiDB-lite"/>
    </source>
</evidence>
<dbReference type="AlphaFoldDB" id="A0A9P8VYZ7"/>
<name>A0A9P8VYZ7_9HYPO</name>
<keyword evidence="4" id="KW-1185">Reference proteome</keyword>